<keyword evidence="1" id="KW-1133">Transmembrane helix</keyword>
<dbReference type="Proteomes" id="UP001195914">
    <property type="component" value="Unassembled WGS sequence"/>
</dbReference>
<keyword evidence="3" id="KW-1185">Reference proteome</keyword>
<name>A0AAD9LGI1_BABDI</name>
<keyword evidence="1" id="KW-0812">Transmembrane</keyword>
<gene>
    <name evidence="2" type="ORF">X943_000473</name>
</gene>
<feature type="transmembrane region" description="Helical" evidence="1">
    <location>
        <begin position="98"/>
        <end position="119"/>
    </location>
</feature>
<protein>
    <submittedName>
        <fullName evidence="2">Uncharacterized protein</fullName>
    </submittedName>
</protein>
<evidence type="ECO:0000313" key="3">
    <source>
        <dbReference type="Proteomes" id="UP001195914"/>
    </source>
</evidence>
<proteinExistence type="predicted"/>
<reference evidence="2" key="1">
    <citation type="journal article" date="2014" name="Nucleic Acids Res.">
        <title>The evolutionary dynamics of variant antigen genes in Babesia reveal a history of genomic innovation underlying host-parasite interaction.</title>
        <authorList>
            <person name="Jackson A.P."/>
            <person name="Otto T.D."/>
            <person name="Darby A."/>
            <person name="Ramaprasad A."/>
            <person name="Xia D."/>
            <person name="Echaide I.E."/>
            <person name="Farber M."/>
            <person name="Gahlot S."/>
            <person name="Gamble J."/>
            <person name="Gupta D."/>
            <person name="Gupta Y."/>
            <person name="Jackson L."/>
            <person name="Malandrin L."/>
            <person name="Malas T.B."/>
            <person name="Moussa E."/>
            <person name="Nair M."/>
            <person name="Reid A.J."/>
            <person name="Sanders M."/>
            <person name="Sharma J."/>
            <person name="Tracey A."/>
            <person name="Quail M.A."/>
            <person name="Weir W."/>
            <person name="Wastling J.M."/>
            <person name="Hall N."/>
            <person name="Willadsen P."/>
            <person name="Lingelbach K."/>
            <person name="Shiels B."/>
            <person name="Tait A."/>
            <person name="Berriman M."/>
            <person name="Allred D.R."/>
            <person name="Pain A."/>
        </authorList>
    </citation>
    <scope>NUCLEOTIDE SEQUENCE</scope>
    <source>
        <strain evidence="2">1802A</strain>
    </source>
</reference>
<feature type="transmembrane region" description="Helical" evidence="1">
    <location>
        <begin position="6"/>
        <end position="29"/>
    </location>
</feature>
<comment type="caution">
    <text evidence="2">The sequence shown here is derived from an EMBL/GenBank/DDBJ whole genome shotgun (WGS) entry which is preliminary data.</text>
</comment>
<organism evidence="2 3">
    <name type="scientific">Babesia divergens</name>
    <dbReference type="NCBI Taxonomy" id="32595"/>
    <lineage>
        <taxon>Eukaryota</taxon>
        <taxon>Sar</taxon>
        <taxon>Alveolata</taxon>
        <taxon>Apicomplexa</taxon>
        <taxon>Aconoidasida</taxon>
        <taxon>Piroplasmida</taxon>
        <taxon>Babesiidae</taxon>
        <taxon>Babesia</taxon>
    </lineage>
</organism>
<keyword evidence="1" id="KW-0472">Membrane</keyword>
<accession>A0AAD9LGI1</accession>
<evidence type="ECO:0000313" key="2">
    <source>
        <dbReference type="EMBL" id="KAK1935933.1"/>
    </source>
</evidence>
<dbReference type="AlphaFoldDB" id="A0AAD9LGI1"/>
<evidence type="ECO:0000256" key="1">
    <source>
        <dbReference type="SAM" id="Phobius"/>
    </source>
</evidence>
<reference evidence="2" key="2">
    <citation type="submission" date="2021-05" db="EMBL/GenBank/DDBJ databases">
        <authorList>
            <person name="Pain A."/>
        </authorList>
    </citation>
    <scope>NUCLEOTIDE SEQUENCE</scope>
    <source>
        <strain evidence="2">1802A</strain>
    </source>
</reference>
<feature type="transmembrane region" description="Helical" evidence="1">
    <location>
        <begin position="50"/>
        <end position="68"/>
    </location>
</feature>
<dbReference type="EMBL" id="JAHBMH010000044">
    <property type="protein sequence ID" value="KAK1935933.1"/>
    <property type="molecule type" value="Genomic_DNA"/>
</dbReference>
<sequence length="157" mass="18100">MDLYCPFILVPGLVIALGIFTKTALWYNWGEYFITRPHVVLKHLGISNNATGKLVALGFIMLSINAVVTKVMELGGFKDTVRIMLSVDSYAEGVNRPIVNALLSSTLAALIWTFILHYYTRQQELHRRIIEMQEQNEYEFILNNCLQFREECKERVQ</sequence>